<proteinExistence type="predicted"/>
<dbReference type="Gene3D" id="3.30.360.10">
    <property type="entry name" value="Dihydrodipicolinate Reductase, domain 2"/>
    <property type="match status" value="1"/>
</dbReference>
<protein>
    <submittedName>
        <fullName evidence="3">Gfo/Idh/MocA family protein</fullName>
    </submittedName>
</protein>
<dbReference type="PANTHER" id="PTHR43054:SF1">
    <property type="entry name" value="SCYLLO-INOSITOL 2-DEHYDROGENASE (NADP(+)) IOLU"/>
    <property type="match status" value="1"/>
</dbReference>
<name>A0ABW5PVA7_9BACI</name>
<dbReference type="InterPro" id="IPR036291">
    <property type="entry name" value="NAD(P)-bd_dom_sf"/>
</dbReference>
<feature type="domain" description="GFO/IDH/MocA-like oxidoreductase" evidence="2">
    <location>
        <begin position="138"/>
        <end position="247"/>
    </location>
</feature>
<reference evidence="4" key="1">
    <citation type="journal article" date="2019" name="Int. J. Syst. Evol. Microbiol.">
        <title>The Global Catalogue of Microorganisms (GCM) 10K type strain sequencing project: providing services to taxonomists for standard genome sequencing and annotation.</title>
        <authorList>
            <consortium name="The Broad Institute Genomics Platform"/>
            <consortium name="The Broad Institute Genome Sequencing Center for Infectious Disease"/>
            <person name="Wu L."/>
            <person name="Ma J."/>
        </authorList>
    </citation>
    <scope>NUCLEOTIDE SEQUENCE [LARGE SCALE GENOMIC DNA]</scope>
    <source>
        <strain evidence="4">TISTR 1858</strain>
    </source>
</reference>
<dbReference type="RefSeq" id="WP_379559869.1">
    <property type="nucleotide sequence ID" value="NZ_CP085256.1"/>
</dbReference>
<accession>A0ABW5PVA7</accession>
<evidence type="ECO:0000313" key="3">
    <source>
        <dbReference type="EMBL" id="MFD2627262.1"/>
    </source>
</evidence>
<evidence type="ECO:0000259" key="2">
    <source>
        <dbReference type="Pfam" id="PF22725"/>
    </source>
</evidence>
<feature type="domain" description="Gfo/Idh/MocA-like oxidoreductase N-terminal" evidence="1">
    <location>
        <begin position="3"/>
        <end position="119"/>
    </location>
</feature>
<dbReference type="PANTHER" id="PTHR43054">
    <property type="match status" value="1"/>
</dbReference>
<dbReference type="InterPro" id="IPR055170">
    <property type="entry name" value="GFO_IDH_MocA-like_dom"/>
</dbReference>
<dbReference type="EMBL" id="JBHUMX010000001">
    <property type="protein sequence ID" value="MFD2627262.1"/>
    <property type="molecule type" value="Genomic_DNA"/>
</dbReference>
<evidence type="ECO:0000313" key="4">
    <source>
        <dbReference type="Proteomes" id="UP001597451"/>
    </source>
</evidence>
<dbReference type="Pfam" id="PF01408">
    <property type="entry name" value="GFO_IDH_MocA"/>
    <property type="match status" value="1"/>
</dbReference>
<dbReference type="InterPro" id="IPR000683">
    <property type="entry name" value="Gfo/Idh/MocA-like_OxRdtase_N"/>
</dbReference>
<organism evidence="3 4">
    <name type="scientific">Oceanobacillus kapialis</name>
    <dbReference type="NCBI Taxonomy" id="481353"/>
    <lineage>
        <taxon>Bacteria</taxon>
        <taxon>Bacillati</taxon>
        <taxon>Bacillota</taxon>
        <taxon>Bacilli</taxon>
        <taxon>Bacillales</taxon>
        <taxon>Bacillaceae</taxon>
        <taxon>Oceanobacillus</taxon>
    </lineage>
</organism>
<sequence length="326" mass="36912">MKFSTIGTSWITESFIAAAKQSGAAELHSVYSRRDENAKAFAEKNGASKWFSNLDEMLQDDGVDFIYVASPNILHYEHMMACIENKKHVFCEKPMVLNETQWNNAREAAIANGVYIFEGFRHLYSPNYLRLKESLSHVGQVRSVMLQYVQYSSKYDAYKDGKAPNVFSKEFAGGALMDLGVYPLSMAIDLFGEPEDINYFPVLLENGTDGSGTLVLNYQSFIVTILCSKVAQGTIPSEIHGEDGALRMDHIAPIDALSFYDRKAKETKELAEKQEPLDMIYELEAFVKMVKEQNEQTYSNALERSRHVAKWTAKARKQHHIEFPGE</sequence>
<dbReference type="SUPFAM" id="SSF51735">
    <property type="entry name" value="NAD(P)-binding Rossmann-fold domains"/>
    <property type="match status" value="1"/>
</dbReference>
<dbReference type="Pfam" id="PF22725">
    <property type="entry name" value="GFO_IDH_MocA_C3"/>
    <property type="match status" value="1"/>
</dbReference>
<keyword evidence="4" id="KW-1185">Reference proteome</keyword>
<evidence type="ECO:0000259" key="1">
    <source>
        <dbReference type="Pfam" id="PF01408"/>
    </source>
</evidence>
<dbReference type="Gene3D" id="3.40.50.720">
    <property type="entry name" value="NAD(P)-binding Rossmann-like Domain"/>
    <property type="match status" value="1"/>
</dbReference>
<dbReference type="Proteomes" id="UP001597451">
    <property type="component" value="Unassembled WGS sequence"/>
</dbReference>
<gene>
    <name evidence="3" type="ORF">ACFSUN_00490</name>
</gene>
<comment type="caution">
    <text evidence="3">The sequence shown here is derived from an EMBL/GenBank/DDBJ whole genome shotgun (WGS) entry which is preliminary data.</text>
</comment>
<dbReference type="SUPFAM" id="SSF55347">
    <property type="entry name" value="Glyceraldehyde-3-phosphate dehydrogenase-like, C-terminal domain"/>
    <property type="match status" value="1"/>
</dbReference>